<protein>
    <recommendedName>
        <fullName evidence="8">Ribosomal RNA-processing protein 1</fullName>
    </recommendedName>
</protein>
<keyword evidence="7" id="KW-1185">Reference proteome</keyword>
<dbReference type="GO" id="GO:0005634">
    <property type="term" value="C:nucleus"/>
    <property type="evidence" value="ECO:0007669"/>
    <property type="project" value="UniProtKB-SubCell"/>
</dbReference>
<accession>A0A7H9AY59</accession>
<keyword evidence="3" id="KW-0698">rRNA processing</keyword>
<dbReference type="KEGG" id="zmk:HG535_0B02800"/>
<organism evidence="6 7">
    <name type="scientific">Zygotorulaspora mrakii</name>
    <name type="common">Zygosaccharomyces mrakii</name>
    <dbReference type="NCBI Taxonomy" id="42260"/>
    <lineage>
        <taxon>Eukaryota</taxon>
        <taxon>Fungi</taxon>
        <taxon>Dikarya</taxon>
        <taxon>Ascomycota</taxon>
        <taxon>Saccharomycotina</taxon>
        <taxon>Saccharomycetes</taxon>
        <taxon>Saccharomycetales</taxon>
        <taxon>Saccharomycetaceae</taxon>
        <taxon>Zygotorulaspora</taxon>
    </lineage>
</organism>
<dbReference type="Pfam" id="PF05997">
    <property type="entry name" value="Nop52"/>
    <property type="match status" value="1"/>
</dbReference>
<dbReference type="RefSeq" id="XP_037142969.1">
    <property type="nucleotide sequence ID" value="XM_037287074.1"/>
</dbReference>
<evidence type="ECO:0000256" key="2">
    <source>
        <dbReference type="ARBA" id="ARBA00006374"/>
    </source>
</evidence>
<evidence type="ECO:0000256" key="4">
    <source>
        <dbReference type="ARBA" id="ARBA00023242"/>
    </source>
</evidence>
<reference evidence="6 7" key="1">
    <citation type="submission" date="2020-07" db="EMBL/GenBank/DDBJ databases">
        <title>The yeast mating-type switching endonuclease HO is a domesticated member of an unorthodox homing genetic element family.</title>
        <authorList>
            <person name="Coughlan A.Y."/>
            <person name="Lombardi L."/>
            <person name="Braun-Galleani S."/>
            <person name="Martos A.R."/>
            <person name="Galeote V."/>
            <person name="Bigey F."/>
            <person name="Dequin S."/>
            <person name="Byrne K.P."/>
            <person name="Wolfe K.H."/>
        </authorList>
    </citation>
    <scope>NUCLEOTIDE SEQUENCE [LARGE SCALE GENOMIC DNA]</scope>
    <source>
        <strain evidence="6 7">NRRL Y-6702</strain>
    </source>
</reference>
<gene>
    <name evidence="6" type="ORF">HG535_0B02800</name>
</gene>
<evidence type="ECO:0000256" key="3">
    <source>
        <dbReference type="ARBA" id="ARBA00022552"/>
    </source>
</evidence>
<dbReference type="InterPro" id="IPR010301">
    <property type="entry name" value="RRP1"/>
</dbReference>
<dbReference type="Proteomes" id="UP000509704">
    <property type="component" value="Chromosome 2"/>
</dbReference>
<comment type="similarity">
    <text evidence="2">Belongs to the RRP1 family.</text>
</comment>
<keyword evidence="4" id="KW-0539">Nucleus</keyword>
<dbReference type="PANTHER" id="PTHR13026:SF0">
    <property type="entry name" value="RIBOSOMAL RNA PROCESSING 1B"/>
    <property type="match status" value="1"/>
</dbReference>
<dbReference type="AlphaFoldDB" id="A0A7H9AY59"/>
<name>A0A7H9AY59_ZYGMR</name>
<sequence>MDTTAFVKQLASNNRKVRDNALETVQKYLCTKSFKETKQIQFNKLWKGLYFAMWFSDRPRPQQRLANELAELHLLYFDERDNKSDVLTTNDKAFLKFSRAFWKVLSAEWLSIDRYRLDKFLLLVRRVLFNQLKYLQARKWDGTLVEAYINKVLKWSPLSGNPRVSNGIPLHVIDILLDEWERLLISEDEDTNEEVDLTPLVDQTPLADIINIFTELYLNTDNSKVLRKAIKENLFTDERLVRWEIDCGFPEKKSNIDEAHEETSEDPADEEAEEWHGF</sequence>
<feature type="compositionally biased region" description="Acidic residues" evidence="5">
    <location>
        <begin position="263"/>
        <end position="278"/>
    </location>
</feature>
<dbReference type="OrthoDB" id="2019504at2759"/>
<feature type="region of interest" description="Disordered" evidence="5">
    <location>
        <begin position="253"/>
        <end position="278"/>
    </location>
</feature>
<evidence type="ECO:0000256" key="1">
    <source>
        <dbReference type="ARBA" id="ARBA00004123"/>
    </source>
</evidence>
<dbReference type="GO" id="GO:0030688">
    <property type="term" value="C:preribosome, small subunit precursor"/>
    <property type="evidence" value="ECO:0007669"/>
    <property type="project" value="InterPro"/>
</dbReference>
<dbReference type="PANTHER" id="PTHR13026">
    <property type="entry name" value="NNP-1 PROTEIN NOVEL NUCLEAR PROTEIN 1 NOP52"/>
    <property type="match status" value="1"/>
</dbReference>
<evidence type="ECO:0000256" key="5">
    <source>
        <dbReference type="SAM" id="MobiDB-lite"/>
    </source>
</evidence>
<dbReference type="GeneID" id="59234902"/>
<feature type="compositionally biased region" description="Basic and acidic residues" evidence="5">
    <location>
        <begin position="253"/>
        <end position="262"/>
    </location>
</feature>
<dbReference type="GO" id="GO:0006364">
    <property type="term" value="P:rRNA processing"/>
    <property type="evidence" value="ECO:0007669"/>
    <property type="project" value="UniProtKB-KW"/>
</dbReference>
<comment type="subcellular location">
    <subcellularLocation>
        <location evidence="1">Nucleus</location>
    </subcellularLocation>
</comment>
<dbReference type="EMBL" id="CP058605">
    <property type="protein sequence ID" value="QLG71241.1"/>
    <property type="molecule type" value="Genomic_DNA"/>
</dbReference>
<evidence type="ECO:0000313" key="6">
    <source>
        <dbReference type="EMBL" id="QLG71241.1"/>
    </source>
</evidence>
<proteinExistence type="inferred from homology"/>
<evidence type="ECO:0008006" key="8">
    <source>
        <dbReference type="Google" id="ProtNLM"/>
    </source>
</evidence>
<evidence type="ECO:0000313" key="7">
    <source>
        <dbReference type="Proteomes" id="UP000509704"/>
    </source>
</evidence>